<proteinExistence type="predicted"/>
<reference evidence="1" key="2">
    <citation type="submission" date="2021-05" db="EMBL/GenBank/DDBJ databases">
        <title>Protein family content uncovers lineage relationships and bacterial pathway maintenance mechanisms in DPANN archaea.</title>
        <authorList>
            <person name="Castelle C.J."/>
            <person name="Meheust R."/>
            <person name="Jaffe A.L."/>
            <person name="Seitz K."/>
            <person name="Gong X."/>
            <person name="Baker B.J."/>
            <person name="Banfield J.F."/>
        </authorList>
    </citation>
    <scope>NUCLEOTIDE SEQUENCE</scope>
    <source>
        <strain evidence="1">RIFCSPHIGHO2_01_FULL_AR10_44_11</strain>
    </source>
</reference>
<dbReference type="AlphaFoldDB" id="A0A8T4KUU9"/>
<evidence type="ECO:0008006" key="3">
    <source>
        <dbReference type="Google" id="ProtNLM"/>
    </source>
</evidence>
<protein>
    <recommendedName>
        <fullName evidence="3">TrmB family transcriptional regulator</fullName>
    </recommendedName>
</protein>
<organism evidence="1 2">
    <name type="scientific">Candidatus Iainarchaeum sp</name>
    <dbReference type="NCBI Taxonomy" id="3101447"/>
    <lineage>
        <taxon>Archaea</taxon>
        <taxon>Candidatus Iainarchaeota</taxon>
        <taxon>Candidatus Iainarchaeia</taxon>
        <taxon>Candidatus Iainarchaeales</taxon>
        <taxon>Candidatus Iainarchaeaceae</taxon>
        <taxon>Candidatus Iainarchaeum</taxon>
    </lineage>
</organism>
<name>A0A8T4KUU9_9ARCH</name>
<dbReference type="EMBL" id="JAGVWD010000060">
    <property type="protein sequence ID" value="MBS3057714.1"/>
    <property type="molecule type" value="Genomic_DNA"/>
</dbReference>
<dbReference type="Proteomes" id="UP000677687">
    <property type="component" value="Unassembled WGS sequence"/>
</dbReference>
<accession>A0A8T4KUU9</accession>
<comment type="caution">
    <text evidence="1">The sequence shown here is derived from an EMBL/GenBank/DDBJ whole genome shotgun (WGS) entry which is preliminary data.</text>
</comment>
<evidence type="ECO:0000313" key="1">
    <source>
        <dbReference type="EMBL" id="MBS3057714.1"/>
    </source>
</evidence>
<reference evidence="1" key="1">
    <citation type="submission" date="2021-03" db="EMBL/GenBank/DDBJ databases">
        <authorList>
            <person name="Jaffe A."/>
        </authorList>
    </citation>
    <scope>NUCLEOTIDE SEQUENCE</scope>
    <source>
        <strain evidence="1">RIFCSPHIGHO2_01_FULL_AR10_44_11</strain>
    </source>
</reference>
<sequence>MKKELEKMELAKQESGEATIFFGRKNFFEKMKQQLAECKSSVEATVGSYRQDNQLLSIESRITKNGVRMRFIGPRIASSKRLMQNHVKSGVQIRTLDPESARFTIFDKKLVILRMHDIEERDYFSIWVESESLARILLSYFESLWEKAKPFAK</sequence>
<dbReference type="Gene3D" id="3.30.870.10">
    <property type="entry name" value="Endonuclease Chain A"/>
    <property type="match status" value="1"/>
</dbReference>
<evidence type="ECO:0000313" key="2">
    <source>
        <dbReference type="Proteomes" id="UP000677687"/>
    </source>
</evidence>
<gene>
    <name evidence="1" type="ORF">J4415_03760</name>
</gene>